<dbReference type="Proteomes" id="UP001285352">
    <property type="component" value="Unassembled WGS sequence"/>
</dbReference>
<evidence type="ECO:0000313" key="2">
    <source>
        <dbReference type="Proteomes" id="UP001285352"/>
    </source>
</evidence>
<name>A0ABU4VCT8_9PSEU</name>
<evidence type="ECO:0000313" key="1">
    <source>
        <dbReference type="EMBL" id="MDX8149192.1"/>
    </source>
</evidence>
<accession>A0ABU4VCT8</accession>
<reference evidence="1 2" key="1">
    <citation type="submission" date="2023-11" db="EMBL/GenBank/DDBJ databases">
        <title>Lentzea sokolovensis, sp. nov., Lentzea kristufkii, sp. nov., and Lentzea miocenensis, sp. nov., rare actinobacteria from Sokolov Coal Basin, Miocene lacustrine sediment, Czech Republic.</title>
        <authorList>
            <person name="Lara A."/>
            <person name="Kotroba L."/>
            <person name="Nouioui I."/>
            <person name="Neumann-Schaal M."/>
            <person name="Mast Y."/>
            <person name="Chronakova A."/>
        </authorList>
    </citation>
    <scope>NUCLEOTIDE SEQUENCE [LARGE SCALE GENOMIC DNA]</scope>
    <source>
        <strain evidence="1 2">BCCO 10_0061</strain>
    </source>
</reference>
<organism evidence="1 2">
    <name type="scientific">Lentzea sokolovensis</name>
    <dbReference type="NCBI Taxonomy" id="3095429"/>
    <lineage>
        <taxon>Bacteria</taxon>
        <taxon>Bacillati</taxon>
        <taxon>Actinomycetota</taxon>
        <taxon>Actinomycetes</taxon>
        <taxon>Pseudonocardiales</taxon>
        <taxon>Pseudonocardiaceae</taxon>
        <taxon>Lentzea</taxon>
    </lineage>
</organism>
<dbReference type="EMBL" id="JAXAVU010000017">
    <property type="protein sequence ID" value="MDX8149192.1"/>
    <property type="molecule type" value="Genomic_DNA"/>
</dbReference>
<sequence length="92" mass="10460">MIGWSRHYFADEDASFHYEVDDEGRVCRQVDLRGTDLRPLTAVIAYEKRFGVLAEGAASEEEVRACPGVEEISAGEFERVWTTAREHLERVA</sequence>
<protein>
    <submittedName>
        <fullName evidence="1">Uncharacterized protein</fullName>
    </submittedName>
</protein>
<proteinExistence type="predicted"/>
<dbReference type="RefSeq" id="WP_319981177.1">
    <property type="nucleotide sequence ID" value="NZ_JAXAVU010000017.1"/>
</dbReference>
<keyword evidence="2" id="KW-1185">Reference proteome</keyword>
<comment type="caution">
    <text evidence="1">The sequence shown here is derived from an EMBL/GenBank/DDBJ whole genome shotgun (WGS) entry which is preliminary data.</text>
</comment>
<gene>
    <name evidence="1" type="ORF">SK854_44215</name>
</gene>